<feature type="non-terminal residue" evidence="1">
    <location>
        <position position="119"/>
    </location>
</feature>
<dbReference type="Proteomes" id="UP000789901">
    <property type="component" value="Unassembled WGS sequence"/>
</dbReference>
<dbReference type="SUPFAM" id="SSF56219">
    <property type="entry name" value="DNase I-like"/>
    <property type="match status" value="1"/>
</dbReference>
<accession>A0ABN7WZI3</accession>
<dbReference type="EMBL" id="CAJVQB010074331">
    <property type="protein sequence ID" value="CAG8844006.1"/>
    <property type="molecule type" value="Genomic_DNA"/>
</dbReference>
<dbReference type="Gene3D" id="3.60.10.10">
    <property type="entry name" value="Endonuclease/exonuclease/phosphatase"/>
    <property type="match status" value="1"/>
</dbReference>
<name>A0ABN7WZI3_GIGMA</name>
<sequence length="119" mass="14125">MKPQTVDKQPSTKICKKLRLYTWLRLQNFIDIYRYWNYESKKFTWSNGYIATRIDQIWISENLKDRIEKVEIEEIETITGSDHNNQACLEFEYGIKEELGGVQIKFVEAITNTSSKIPL</sequence>
<protein>
    <submittedName>
        <fullName evidence="1">613_t:CDS:1</fullName>
    </submittedName>
</protein>
<proteinExistence type="predicted"/>
<gene>
    <name evidence="1" type="ORF">GMARGA_LOCUS36852</name>
</gene>
<keyword evidence="2" id="KW-1185">Reference proteome</keyword>
<evidence type="ECO:0000313" key="2">
    <source>
        <dbReference type="Proteomes" id="UP000789901"/>
    </source>
</evidence>
<dbReference type="InterPro" id="IPR036691">
    <property type="entry name" value="Endo/exonu/phosph_ase_sf"/>
</dbReference>
<evidence type="ECO:0000313" key="1">
    <source>
        <dbReference type="EMBL" id="CAG8844006.1"/>
    </source>
</evidence>
<reference evidence="1 2" key="1">
    <citation type="submission" date="2021-06" db="EMBL/GenBank/DDBJ databases">
        <authorList>
            <person name="Kallberg Y."/>
            <person name="Tangrot J."/>
            <person name="Rosling A."/>
        </authorList>
    </citation>
    <scope>NUCLEOTIDE SEQUENCE [LARGE SCALE GENOMIC DNA]</scope>
    <source>
        <strain evidence="1 2">120-4 pot B 10/14</strain>
    </source>
</reference>
<organism evidence="1 2">
    <name type="scientific">Gigaspora margarita</name>
    <dbReference type="NCBI Taxonomy" id="4874"/>
    <lineage>
        <taxon>Eukaryota</taxon>
        <taxon>Fungi</taxon>
        <taxon>Fungi incertae sedis</taxon>
        <taxon>Mucoromycota</taxon>
        <taxon>Glomeromycotina</taxon>
        <taxon>Glomeromycetes</taxon>
        <taxon>Diversisporales</taxon>
        <taxon>Gigasporaceae</taxon>
        <taxon>Gigaspora</taxon>
    </lineage>
</organism>
<comment type="caution">
    <text evidence="1">The sequence shown here is derived from an EMBL/GenBank/DDBJ whole genome shotgun (WGS) entry which is preliminary data.</text>
</comment>